<dbReference type="PROSITE" id="PS50893">
    <property type="entry name" value="ABC_TRANSPORTER_2"/>
    <property type="match status" value="1"/>
</dbReference>
<dbReference type="GO" id="GO:0016887">
    <property type="term" value="F:ATP hydrolysis activity"/>
    <property type="evidence" value="ECO:0007669"/>
    <property type="project" value="InterPro"/>
</dbReference>
<dbReference type="InterPro" id="IPR027417">
    <property type="entry name" value="P-loop_NTPase"/>
</dbReference>
<dbReference type="PANTHER" id="PTHR42788:SF19">
    <property type="entry name" value="ALIPHATIC SULFONATES IMPORT ATP-BINDING PROTEIN SSUB 2"/>
    <property type="match status" value="1"/>
</dbReference>
<reference evidence="5 6" key="1">
    <citation type="journal article" date="2009" name="PLoS ONE">
        <title>Complete genome sequence of the aerobic CO-oxidizing thermophile Thermomicrobium roseum.</title>
        <authorList>
            <person name="Wu D."/>
            <person name="Raymond J."/>
            <person name="Wu M."/>
            <person name="Chatterji S."/>
            <person name="Ren Q."/>
            <person name="Graham J.E."/>
            <person name="Bryant D.A."/>
            <person name="Robb F."/>
            <person name="Colman A."/>
            <person name="Tallon L.J."/>
            <person name="Badger J.H."/>
            <person name="Madupu R."/>
            <person name="Ward N.L."/>
            <person name="Eisen J.A."/>
        </authorList>
    </citation>
    <scope>NUCLEOTIDE SEQUENCE [LARGE SCALE GENOMIC DNA]</scope>
    <source>
        <strain evidence="6">ATCC 27502 / DSM 5159 / P-2</strain>
        <plasmid evidence="5">unnamed</plasmid>
    </source>
</reference>
<proteinExistence type="predicted"/>
<dbReference type="SMART" id="SM00382">
    <property type="entry name" value="AAA"/>
    <property type="match status" value="1"/>
</dbReference>
<dbReference type="GO" id="GO:0005524">
    <property type="term" value="F:ATP binding"/>
    <property type="evidence" value="ECO:0007669"/>
    <property type="project" value="UniProtKB-KW"/>
</dbReference>
<evidence type="ECO:0000313" key="5">
    <source>
        <dbReference type="EMBL" id="ACM06543.1"/>
    </source>
</evidence>
<dbReference type="InterPro" id="IPR050166">
    <property type="entry name" value="ABC_transporter_ATP-bind"/>
</dbReference>
<feature type="domain" description="ABC transporter" evidence="4">
    <location>
        <begin position="6"/>
        <end position="235"/>
    </location>
</feature>
<organism evidence="5 6">
    <name type="scientific">Thermomicrobium roseum (strain ATCC 27502 / DSM 5159 / P-2)</name>
    <dbReference type="NCBI Taxonomy" id="309801"/>
    <lineage>
        <taxon>Bacteria</taxon>
        <taxon>Pseudomonadati</taxon>
        <taxon>Thermomicrobiota</taxon>
        <taxon>Thermomicrobia</taxon>
        <taxon>Thermomicrobiales</taxon>
        <taxon>Thermomicrobiaceae</taxon>
        <taxon>Thermomicrobium</taxon>
    </lineage>
</organism>
<keyword evidence="2" id="KW-0547">Nucleotide-binding</keyword>
<dbReference type="EMBL" id="CP001276">
    <property type="protein sequence ID" value="ACM06543.1"/>
    <property type="molecule type" value="Genomic_DNA"/>
</dbReference>
<protein>
    <submittedName>
        <fullName evidence="5">Aliphatic sulfonates import ATP-binding protein SsuB</fullName>
        <ecNumber evidence="5">3.6.3.-</ecNumber>
    </submittedName>
</protein>
<dbReference type="AlphaFoldDB" id="B9L385"/>
<keyword evidence="3 5" id="KW-0067">ATP-binding</keyword>
<dbReference type="Gene3D" id="3.40.50.300">
    <property type="entry name" value="P-loop containing nucleotide triphosphate hydrolases"/>
    <property type="match status" value="1"/>
</dbReference>
<dbReference type="EC" id="3.6.3.-" evidence="5"/>
<keyword evidence="5" id="KW-0378">Hydrolase</keyword>
<evidence type="ECO:0000256" key="2">
    <source>
        <dbReference type="ARBA" id="ARBA00022741"/>
    </source>
</evidence>
<sequence>MGTAAIELVDVTKTYGHGRRVRAVLAGVSCTIPFGAVTVLLGPSGVGKSTLLRLMAGLEAPSSGVVRYGTGIEPRRDVRLVFQEPNLLPWLTVADNVTLGFRFALNRGRADFGLVAELLDRLGVSELAEVYPETLSGGQAQRVNLARALATRPRLVLLDEPFAALDPVTRRESQRWLRELVAELGLTAVLVTHDLEEALAVGDQLILLGGQPASVVGWWQVAEYAPDELRRALLNGYGMVQGSAASVESFVVGRFR</sequence>
<dbReference type="InterPro" id="IPR017871">
    <property type="entry name" value="ABC_transporter-like_CS"/>
</dbReference>
<dbReference type="PROSITE" id="PS00211">
    <property type="entry name" value="ABC_TRANSPORTER_1"/>
    <property type="match status" value="1"/>
</dbReference>
<dbReference type="HOGENOM" id="CLU_000604_1_22_0"/>
<dbReference type="KEGG" id="tro:trd_A0249"/>
<dbReference type="Proteomes" id="UP000000447">
    <property type="component" value="Plasmid unnamed"/>
</dbReference>
<gene>
    <name evidence="5" type="ordered locus">trd_A0249</name>
</gene>
<keyword evidence="1" id="KW-0813">Transport</keyword>
<dbReference type="OrthoDB" id="61712at2"/>
<evidence type="ECO:0000256" key="3">
    <source>
        <dbReference type="ARBA" id="ARBA00022840"/>
    </source>
</evidence>
<evidence type="ECO:0000256" key="1">
    <source>
        <dbReference type="ARBA" id="ARBA00022448"/>
    </source>
</evidence>
<accession>B9L385</accession>
<keyword evidence="6" id="KW-1185">Reference proteome</keyword>
<dbReference type="Pfam" id="PF00005">
    <property type="entry name" value="ABC_tran"/>
    <property type="match status" value="1"/>
</dbReference>
<dbReference type="SUPFAM" id="SSF52540">
    <property type="entry name" value="P-loop containing nucleoside triphosphate hydrolases"/>
    <property type="match status" value="1"/>
</dbReference>
<geneLocation type="plasmid" evidence="6">
    <name>Tros</name>
</geneLocation>
<dbReference type="eggNOG" id="COG1116">
    <property type="taxonomic scope" value="Bacteria"/>
</dbReference>
<keyword evidence="5" id="KW-0614">Plasmid</keyword>
<name>B9L385_THERP</name>
<evidence type="ECO:0000313" key="6">
    <source>
        <dbReference type="Proteomes" id="UP000000447"/>
    </source>
</evidence>
<dbReference type="InterPro" id="IPR003593">
    <property type="entry name" value="AAA+_ATPase"/>
</dbReference>
<evidence type="ECO:0000259" key="4">
    <source>
        <dbReference type="PROSITE" id="PS50893"/>
    </source>
</evidence>
<dbReference type="InterPro" id="IPR003439">
    <property type="entry name" value="ABC_transporter-like_ATP-bd"/>
</dbReference>
<dbReference type="PANTHER" id="PTHR42788">
    <property type="entry name" value="TAURINE IMPORT ATP-BINDING PROTEIN-RELATED"/>
    <property type="match status" value="1"/>
</dbReference>
<dbReference type="RefSeq" id="WP_012642530.1">
    <property type="nucleotide sequence ID" value="NC_011961.1"/>
</dbReference>